<feature type="transmembrane region" description="Helical" evidence="1">
    <location>
        <begin position="23"/>
        <end position="42"/>
    </location>
</feature>
<proteinExistence type="predicted"/>
<dbReference type="AlphaFoldDB" id="A0A2X3GXQ8"/>
<keyword evidence="1" id="KW-0472">Membrane</keyword>
<accession>A0A2X3GXQ8</accession>
<protein>
    <submittedName>
        <fullName evidence="2">Galactose/methyl galactoside ABC transport system</fullName>
    </submittedName>
</protein>
<evidence type="ECO:0000313" key="3">
    <source>
        <dbReference type="Proteomes" id="UP000251088"/>
    </source>
</evidence>
<reference evidence="2 3" key="1">
    <citation type="submission" date="2018-06" db="EMBL/GenBank/DDBJ databases">
        <authorList>
            <consortium name="Pathogen Informatics"/>
            <person name="Doyle S."/>
        </authorList>
    </citation>
    <scope>NUCLEOTIDE SEQUENCE [LARGE SCALE GENOMIC DNA]</scope>
    <source>
        <strain evidence="2 3">NCTC9128</strain>
    </source>
</reference>
<dbReference type="GO" id="GO:0005886">
    <property type="term" value="C:plasma membrane"/>
    <property type="evidence" value="ECO:0007669"/>
    <property type="project" value="TreeGrafter"/>
</dbReference>
<organism evidence="2 3">
    <name type="scientific">Klebsiella pneumoniae</name>
    <dbReference type="NCBI Taxonomy" id="573"/>
    <lineage>
        <taxon>Bacteria</taxon>
        <taxon>Pseudomonadati</taxon>
        <taxon>Pseudomonadota</taxon>
        <taxon>Gammaproteobacteria</taxon>
        <taxon>Enterobacterales</taxon>
        <taxon>Enterobacteriaceae</taxon>
        <taxon>Klebsiella/Raoultella group</taxon>
        <taxon>Klebsiella</taxon>
        <taxon>Klebsiella pneumoniae complex</taxon>
    </lineage>
</organism>
<gene>
    <name evidence="2" type="primary">mglC_2</name>
    <name evidence="2" type="ORF">NCTC9128_06213</name>
</gene>
<evidence type="ECO:0000256" key="1">
    <source>
        <dbReference type="SAM" id="Phobius"/>
    </source>
</evidence>
<sequence length="69" mass="8109">MVTGVIIFTVINYGLTYIGVNPYWQYIIKGAIIIFAVALDSLKYARKNKIERIKNPRLARVFLYLKRMR</sequence>
<dbReference type="EMBL" id="UAWN01000015">
    <property type="protein sequence ID" value="SQC40220.1"/>
    <property type="molecule type" value="Genomic_DNA"/>
</dbReference>
<dbReference type="PANTHER" id="PTHR32196:SF18">
    <property type="entry name" value="GALACTOSE_METHYL GALACTOSIDE IMPORT PERMEASE PROTEIN MGLC"/>
    <property type="match status" value="1"/>
</dbReference>
<keyword evidence="1" id="KW-1133">Transmembrane helix</keyword>
<keyword evidence="1" id="KW-0812">Transmembrane</keyword>
<dbReference type="PANTHER" id="PTHR32196">
    <property type="entry name" value="ABC TRANSPORTER PERMEASE PROTEIN YPHD-RELATED-RELATED"/>
    <property type="match status" value="1"/>
</dbReference>
<name>A0A2X3GXQ8_KLEPN</name>
<evidence type="ECO:0000313" key="2">
    <source>
        <dbReference type="EMBL" id="SQC40220.1"/>
    </source>
</evidence>
<dbReference type="Proteomes" id="UP000251088">
    <property type="component" value="Unassembled WGS sequence"/>
</dbReference>